<dbReference type="InterPro" id="IPR022169">
    <property type="entry name" value="DUF3701"/>
</dbReference>
<dbReference type="InterPro" id="IPR011010">
    <property type="entry name" value="DNA_brk_join_enz"/>
</dbReference>
<dbReference type="AlphaFoldDB" id="A0A850QN00"/>
<evidence type="ECO:0000256" key="4">
    <source>
        <dbReference type="ARBA" id="ARBA00023172"/>
    </source>
</evidence>
<dbReference type="InterPro" id="IPR010998">
    <property type="entry name" value="Integrase_recombinase_N"/>
</dbReference>
<keyword evidence="3" id="KW-0238">DNA-binding</keyword>
<dbReference type="Gene3D" id="1.10.150.130">
    <property type="match status" value="1"/>
</dbReference>
<evidence type="ECO:0000256" key="2">
    <source>
        <dbReference type="ARBA" id="ARBA00022908"/>
    </source>
</evidence>
<dbReference type="InterPro" id="IPR002104">
    <property type="entry name" value="Integrase_catalytic"/>
</dbReference>
<dbReference type="Gene3D" id="1.10.443.10">
    <property type="entry name" value="Intergrase catalytic core"/>
    <property type="match status" value="1"/>
</dbReference>
<dbReference type="Pfam" id="PF12482">
    <property type="entry name" value="DUF3701"/>
    <property type="match status" value="1"/>
</dbReference>
<sequence>MKKSWIHQGTVLIRIGKHHLAFLRAYLEGLDIGDISQRYLETAVEPDSDLRIAKTTLKWIRDQLMVVAKRSSKVPNPRVILINPDKLVVANQKHLPTLEEFREERDPYEMYGESELIEMFQEEFGGISGKVDRKSTRNERLRKKQIDALFYFEKLLGVAPTESDSLHGWLDPVLADRLQVAQIENIGQLIAFVNSHGYRWWRLVPRIGEKAAAQIIAWLNTESVQESIKIRVGKRSSVKSSALKTLEPAEVRAKQFGMVPIEYLMLPDQFSGVAGKNRNPSNWTNIVDDYDAIHKWLKIRTKPNSHTWRNYRKEAERFLLWAILEKQIPLSSVTGDECSDYILFLSLLDSDPSSPPGWPFKMPCSAWTAPRFLERSDPKWRPFEGKLTNASIHQAVTIVRSLFSWLLDVGYLQHNPWKSVPLTKKSSRQTVTRAFSFYEWNYLLNFLENQERDSKYDRMRFILIFLHGTGLRLSEIVNARISDIKRVQYVQSGLKPDYELVVVGKGNIEGNVTLSDKCLNELDRYLHKRGLENRFQCPENTYLIGRHRESAMRKGKSILDEDTEVVVDIADDKLQSSAIYQSLKQFFKKAILPLKEDIRVAEENQNFEYAFSLREMAKRIESGSTHWLRHTCATHMLASGVSIQTMQSNLRHKSVDTTSVYINQESSVKNAEINAAMDLLYKR</sequence>
<dbReference type="RefSeq" id="WP_176804559.1">
    <property type="nucleotide sequence ID" value="NZ_JABXYJ010000008.1"/>
</dbReference>
<comment type="caution">
    <text evidence="6">The sequence shown here is derived from an EMBL/GenBank/DDBJ whole genome shotgun (WGS) entry which is preliminary data.</text>
</comment>
<dbReference type="SUPFAM" id="SSF56349">
    <property type="entry name" value="DNA breaking-rejoining enzymes"/>
    <property type="match status" value="1"/>
</dbReference>
<dbReference type="Proteomes" id="UP000588051">
    <property type="component" value="Unassembled WGS sequence"/>
</dbReference>
<proteinExistence type="predicted"/>
<protein>
    <submittedName>
        <fullName evidence="6">Tyrosine-type recombinase/integrase</fullName>
    </submittedName>
</protein>
<evidence type="ECO:0000313" key="6">
    <source>
        <dbReference type="EMBL" id="NVO79025.1"/>
    </source>
</evidence>
<feature type="domain" description="Tyr recombinase" evidence="5">
    <location>
        <begin position="430"/>
        <end position="678"/>
    </location>
</feature>
<dbReference type="GO" id="GO:0005737">
    <property type="term" value="C:cytoplasm"/>
    <property type="evidence" value="ECO:0007669"/>
    <property type="project" value="UniProtKB-SubCell"/>
</dbReference>
<name>A0A850QN00_9BURK</name>
<reference evidence="6 7" key="1">
    <citation type="submission" date="2020-06" db="EMBL/GenBank/DDBJ databases">
        <authorList>
            <person name="Qiu C."/>
            <person name="Liu Z."/>
        </authorList>
    </citation>
    <scope>NUCLEOTIDE SEQUENCE [LARGE SCALE GENOMIC DNA]</scope>
    <source>
        <strain evidence="6 7">EM 1</strain>
    </source>
</reference>
<dbReference type="CDD" id="cd00397">
    <property type="entry name" value="DNA_BRE_C"/>
    <property type="match status" value="1"/>
</dbReference>
<dbReference type="InterPro" id="IPR013762">
    <property type="entry name" value="Integrase-like_cat_sf"/>
</dbReference>
<keyword evidence="4" id="KW-0233">DNA recombination</keyword>
<dbReference type="PROSITE" id="PS51898">
    <property type="entry name" value="TYR_RECOMBINASE"/>
    <property type="match status" value="1"/>
</dbReference>
<dbReference type="EMBL" id="JABXYJ010000008">
    <property type="protein sequence ID" value="NVO79025.1"/>
    <property type="molecule type" value="Genomic_DNA"/>
</dbReference>
<keyword evidence="7" id="KW-1185">Reference proteome</keyword>
<evidence type="ECO:0000256" key="1">
    <source>
        <dbReference type="ARBA" id="ARBA00004496"/>
    </source>
</evidence>
<dbReference type="GO" id="GO:0003677">
    <property type="term" value="F:DNA binding"/>
    <property type="evidence" value="ECO:0007669"/>
    <property type="project" value="UniProtKB-KW"/>
</dbReference>
<dbReference type="PANTHER" id="PTHR30349:SF77">
    <property type="entry name" value="TYROSINE RECOMBINASE XERC"/>
    <property type="match status" value="1"/>
</dbReference>
<gene>
    <name evidence="6" type="ORF">HV832_14435</name>
</gene>
<comment type="subcellular location">
    <subcellularLocation>
        <location evidence="1">Cytoplasm</location>
    </subcellularLocation>
</comment>
<evidence type="ECO:0000313" key="7">
    <source>
        <dbReference type="Proteomes" id="UP000588051"/>
    </source>
</evidence>
<accession>A0A850QN00</accession>
<dbReference type="Pfam" id="PF00589">
    <property type="entry name" value="Phage_integrase"/>
    <property type="match status" value="1"/>
</dbReference>
<dbReference type="GO" id="GO:0006310">
    <property type="term" value="P:DNA recombination"/>
    <property type="evidence" value="ECO:0007669"/>
    <property type="project" value="UniProtKB-KW"/>
</dbReference>
<evidence type="ECO:0000256" key="3">
    <source>
        <dbReference type="ARBA" id="ARBA00023125"/>
    </source>
</evidence>
<keyword evidence="2" id="KW-0229">DNA integration</keyword>
<evidence type="ECO:0000259" key="5">
    <source>
        <dbReference type="PROSITE" id="PS51898"/>
    </source>
</evidence>
<organism evidence="6 7">
    <name type="scientific">Undibacterium oligocarboniphilum</name>
    <dbReference type="NCBI Taxonomy" id="666702"/>
    <lineage>
        <taxon>Bacteria</taxon>
        <taxon>Pseudomonadati</taxon>
        <taxon>Pseudomonadota</taxon>
        <taxon>Betaproteobacteria</taxon>
        <taxon>Burkholderiales</taxon>
        <taxon>Oxalobacteraceae</taxon>
        <taxon>Undibacterium</taxon>
    </lineage>
</organism>
<dbReference type="PANTHER" id="PTHR30349">
    <property type="entry name" value="PHAGE INTEGRASE-RELATED"/>
    <property type="match status" value="1"/>
</dbReference>
<dbReference type="InterPro" id="IPR050090">
    <property type="entry name" value="Tyrosine_recombinase_XerCD"/>
</dbReference>
<dbReference type="GO" id="GO:0015074">
    <property type="term" value="P:DNA integration"/>
    <property type="evidence" value="ECO:0007669"/>
    <property type="project" value="UniProtKB-KW"/>
</dbReference>